<sequence length="228" mass="25533">MYQLHIANKNYSSWSLRPWVLMTALDIPFTEQLIPFSTGAVQTAFKAFSPTAKVPCLVDDQQVVWDSLAIVEYLAERHRGVWPEESAARTWARCASAEMHSGFTALRNQCAMSCGIRVALPEISAALRDELARLDVLWTEGLTRFGGPFLAGKTFSAVDAFFAPVVFRIQTYNLPVSPTVNSYCQHLLGQPAMQNWYTSALAETWREPAHEDEVTDNSKRVVVADFRA</sequence>
<reference evidence="2 3" key="1">
    <citation type="submission" date="2021-08" db="EMBL/GenBank/DDBJ databases">
        <title>Culture and genomic analysis of Symbiopectobacterium purcellii sp. nov. gen. nov., isolated from the leafhopper Empoasca decipiens.</title>
        <authorList>
            <person name="Nadal-Jimenez P."/>
            <person name="Siozios S."/>
            <person name="Halliday N."/>
            <person name="Camara M."/>
            <person name="Hurst G.D.D."/>
        </authorList>
    </citation>
    <scope>NUCLEOTIDE SEQUENCE [LARGE SCALE GENOMIC DNA]</scope>
    <source>
        <strain evidence="2 3">SyEd1</strain>
    </source>
</reference>
<name>A0ABX9AQ02_9ENTR</name>
<feature type="domain" description="GST N-terminal" evidence="1">
    <location>
        <begin position="2"/>
        <end position="82"/>
    </location>
</feature>
<dbReference type="CDD" id="cd03194">
    <property type="entry name" value="GST_C_3"/>
    <property type="match status" value="1"/>
</dbReference>
<dbReference type="SUPFAM" id="SSF47616">
    <property type="entry name" value="GST C-terminal domain-like"/>
    <property type="match status" value="1"/>
</dbReference>
<dbReference type="PROSITE" id="PS50404">
    <property type="entry name" value="GST_NTER"/>
    <property type="match status" value="1"/>
</dbReference>
<dbReference type="Gene3D" id="3.40.30.10">
    <property type="entry name" value="Glutaredoxin"/>
    <property type="match status" value="1"/>
</dbReference>
<dbReference type="EMBL" id="CP081864">
    <property type="protein sequence ID" value="QZN97262.1"/>
    <property type="molecule type" value="Genomic_DNA"/>
</dbReference>
<gene>
    <name evidence="2" type="ORF">K6K13_07895</name>
</gene>
<keyword evidence="3" id="KW-1185">Reference proteome</keyword>
<evidence type="ECO:0000313" key="2">
    <source>
        <dbReference type="EMBL" id="QZN97262.1"/>
    </source>
</evidence>
<dbReference type="PANTHER" id="PTHR42673:SF4">
    <property type="entry name" value="MALEYLACETOACETATE ISOMERASE"/>
    <property type="match status" value="1"/>
</dbReference>
<proteinExistence type="predicted"/>
<dbReference type="Pfam" id="PF13410">
    <property type="entry name" value="GST_C_2"/>
    <property type="match status" value="1"/>
</dbReference>
<dbReference type="Pfam" id="PF13409">
    <property type="entry name" value="GST_N_2"/>
    <property type="match status" value="1"/>
</dbReference>
<dbReference type="PANTHER" id="PTHR42673">
    <property type="entry name" value="MALEYLACETOACETATE ISOMERASE"/>
    <property type="match status" value="1"/>
</dbReference>
<dbReference type="InterPro" id="IPR004045">
    <property type="entry name" value="Glutathione_S-Trfase_N"/>
</dbReference>
<dbReference type="InterPro" id="IPR036282">
    <property type="entry name" value="Glutathione-S-Trfase_C_sf"/>
</dbReference>
<dbReference type="SUPFAM" id="SSF52833">
    <property type="entry name" value="Thioredoxin-like"/>
    <property type="match status" value="1"/>
</dbReference>
<dbReference type="InterPro" id="IPR040079">
    <property type="entry name" value="Glutathione_S-Trfase"/>
</dbReference>
<protein>
    <submittedName>
        <fullName evidence="2">Glutathione S-transferase family protein</fullName>
    </submittedName>
</protein>
<dbReference type="SFLD" id="SFLDS00019">
    <property type="entry name" value="Glutathione_Transferase_(cytos"/>
    <property type="match status" value="1"/>
</dbReference>
<dbReference type="Proteomes" id="UP000825886">
    <property type="component" value="Chromosome"/>
</dbReference>
<accession>A0ABX9AQ02</accession>
<dbReference type="RefSeq" id="WP_222160293.1">
    <property type="nucleotide sequence ID" value="NZ_CP081864.1"/>
</dbReference>
<dbReference type="InterPro" id="IPR036249">
    <property type="entry name" value="Thioredoxin-like_sf"/>
</dbReference>
<evidence type="ECO:0000259" key="1">
    <source>
        <dbReference type="PROSITE" id="PS50404"/>
    </source>
</evidence>
<evidence type="ECO:0000313" key="3">
    <source>
        <dbReference type="Proteomes" id="UP000825886"/>
    </source>
</evidence>
<organism evidence="2 3">
    <name type="scientific">Symbiopectobacterium purcellii</name>
    <dbReference type="NCBI Taxonomy" id="2871826"/>
    <lineage>
        <taxon>Bacteria</taxon>
        <taxon>Pseudomonadati</taxon>
        <taxon>Pseudomonadota</taxon>
        <taxon>Gammaproteobacteria</taxon>
        <taxon>Enterobacterales</taxon>
        <taxon>Enterobacteriaceae</taxon>
    </lineage>
</organism>
<dbReference type="Gene3D" id="1.20.1050.10">
    <property type="match status" value="1"/>
</dbReference>
<dbReference type="CDD" id="cd03043">
    <property type="entry name" value="GST_N_1"/>
    <property type="match status" value="1"/>
</dbReference>